<dbReference type="Proteomes" id="UP000237000">
    <property type="component" value="Unassembled WGS sequence"/>
</dbReference>
<name>A0A2P5ENA6_TREOI</name>
<accession>A0A2P5ENA6</accession>
<evidence type="ECO:0000313" key="2">
    <source>
        <dbReference type="Proteomes" id="UP000237000"/>
    </source>
</evidence>
<gene>
    <name evidence="1" type="ORF">TorRG33x02_171710</name>
</gene>
<dbReference type="AlphaFoldDB" id="A0A2P5ENA6"/>
<evidence type="ECO:0008006" key="3">
    <source>
        <dbReference type="Google" id="ProtNLM"/>
    </source>
</evidence>
<sequence length="31" mass="3482">TLENLDGESPLEVANLKNQNQVLKLLEKAFL</sequence>
<dbReference type="InParanoid" id="A0A2P5ENA6"/>
<evidence type="ECO:0000313" key="1">
    <source>
        <dbReference type="EMBL" id="PON87058.1"/>
    </source>
</evidence>
<proteinExistence type="predicted"/>
<feature type="non-terminal residue" evidence="1">
    <location>
        <position position="1"/>
    </location>
</feature>
<protein>
    <recommendedName>
        <fullName evidence="3">Ankyrin repeat domain-containing protein</fullName>
    </recommendedName>
</protein>
<organism evidence="1 2">
    <name type="scientific">Trema orientale</name>
    <name type="common">Charcoal tree</name>
    <name type="synonym">Celtis orientalis</name>
    <dbReference type="NCBI Taxonomy" id="63057"/>
    <lineage>
        <taxon>Eukaryota</taxon>
        <taxon>Viridiplantae</taxon>
        <taxon>Streptophyta</taxon>
        <taxon>Embryophyta</taxon>
        <taxon>Tracheophyta</taxon>
        <taxon>Spermatophyta</taxon>
        <taxon>Magnoliopsida</taxon>
        <taxon>eudicotyledons</taxon>
        <taxon>Gunneridae</taxon>
        <taxon>Pentapetalae</taxon>
        <taxon>rosids</taxon>
        <taxon>fabids</taxon>
        <taxon>Rosales</taxon>
        <taxon>Cannabaceae</taxon>
        <taxon>Trema</taxon>
    </lineage>
</organism>
<reference evidence="2" key="1">
    <citation type="submission" date="2016-06" db="EMBL/GenBank/DDBJ databases">
        <title>Parallel loss of symbiosis genes in relatives of nitrogen-fixing non-legume Parasponia.</title>
        <authorList>
            <person name="Van Velzen R."/>
            <person name="Holmer R."/>
            <person name="Bu F."/>
            <person name="Rutten L."/>
            <person name="Van Zeijl A."/>
            <person name="Liu W."/>
            <person name="Santuari L."/>
            <person name="Cao Q."/>
            <person name="Sharma T."/>
            <person name="Shen D."/>
            <person name="Roswanjaya Y."/>
            <person name="Wardhani T."/>
            <person name="Kalhor M.S."/>
            <person name="Jansen J."/>
            <person name="Van den Hoogen J."/>
            <person name="Gungor B."/>
            <person name="Hartog M."/>
            <person name="Hontelez J."/>
            <person name="Verver J."/>
            <person name="Yang W.-C."/>
            <person name="Schijlen E."/>
            <person name="Repin R."/>
            <person name="Schilthuizen M."/>
            <person name="Schranz E."/>
            <person name="Heidstra R."/>
            <person name="Miyata K."/>
            <person name="Fedorova E."/>
            <person name="Kohlen W."/>
            <person name="Bisseling T."/>
            <person name="Smit S."/>
            <person name="Geurts R."/>
        </authorList>
    </citation>
    <scope>NUCLEOTIDE SEQUENCE [LARGE SCALE GENOMIC DNA]</scope>
    <source>
        <strain evidence="2">cv. RG33-2</strain>
    </source>
</reference>
<comment type="caution">
    <text evidence="1">The sequence shown here is derived from an EMBL/GenBank/DDBJ whole genome shotgun (WGS) entry which is preliminary data.</text>
</comment>
<keyword evidence="2" id="KW-1185">Reference proteome</keyword>
<dbReference type="EMBL" id="JXTC01000122">
    <property type="protein sequence ID" value="PON87058.1"/>
    <property type="molecule type" value="Genomic_DNA"/>
</dbReference>